<gene>
    <name evidence="4" type="ORF">DX130_06095</name>
</gene>
<evidence type="ECO:0000259" key="2">
    <source>
        <dbReference type="Pfam" id="PF07584"/>
    </source>
</evidence>
<organism evidence="4 5">
    <name type="scientific">Paenibacillus paeoniae</name>
    <dbReference type="NCBI Taxonomy" id="2292705"/>
    <lineage>
        <taxon>Bacteria</taxon>
        <taxon>Bacillati</taxon>
        <taxon>Bacillota</taxon>
        <taxon>Bacilli</taxon>
        <taxon>Bacillales</taxon>
        <taxon>Paenibacillaceae</taxon>
        <taxon>Paenibacillus</taxon>
    </lineage>
</organism>
<sequence length="654" mass="72677">MQFLSAASAWFFTSLLVIALMYILRKTYRDTEVASHLLWRRLLQEQEANRPWQRLRSRWLLLLQLLAASLLVLALMEPVILRPSSPSERAVIIIDRSASMTAVAEIEAASQLTTKFELAVDEAKNWIDRQPDNRLITVIATGAVPVEIVSSERNRQVLRDALDELTPYFGLTDHVAALSLADSLHQGKDGGATVVFTDGQWRDAEEANGLQLYHPLQIVTVGSNLPNWNGSILHFGIRPDINEPGSYHAAVTIRNDGELEREFTIEIYSGYADRPLERAAVRSIDIAPGEWGSIELSGLPPAAYYKAQLLPAIDRIPMDNVAYGFPVVQGGSHALVVSTEGNLFLEKALLLSGVIPVKINVDSTPPSGELAEGIDWIVIDGAYERLKDDERWSKLLADKPLWLIDHPDEKDKRSAVPNNAIVQTQEHPLLSFITFSDTHIGRMNRLSPEDGDWGDTVLTYGDVPAILAGQMEGKPRLRYTFKLQDTDLPLRPEFPVLVFQSSQWMNGGMQGDLGSVSAGEMLSLSLHAEIDRAEWEGVEWSDVRKERKGQLLPVDIGSMIEAPGIPGLYRLLEWSEQGDLLASRYLSVSAHPDELQPAPELQLSSLSLGEVQKGESGIDHDSPLVPQSLLPWAIVLILMLLLTEWEVYRRGHSS</sequence>
<dbReference type="EMBL" id="QUBQ01000001">
    <property type="protein sequence ID" value="REK76607.1"/>
    <property type="molecule type" value="Genomic_DNA"/>
</dbReference>
<feature type="transmembrane region" description="Helical" evidence="1">
    <location>
        <begin position="6"/>
        <end position="24"/>
    </location>
</feature>
<proteinExistence type="predicted"/>
<dbReference type="AlphaFoldDB" id="A0A371PLG7"/>
<dbReference type="SUPFAM" id="SSF53300">
    <property type="entry name" value="vWA-like"/>
    <property type="match status" value="1"/>
</dbReference>
<dbReference type="Pfam" id="PF13519">
    <property type="entry name" value="VWA_2"/>
    <property type="match status" value="1"/>
</dbReference>
<dbReference type="RefSeq" id="WP_116043636.1">
    <property type="nucleotide sequence ID" value="NZ_QUBQ01000001.1"/>
</dbReference>
<comment type="caution">
    <text evidence="4">The sequence shown here is derived from an EMBL/GenBank/DDBJ whole genome shotgun (WGS) entry which is preliminary data.</text>
</comment>
<keyword evidence="5" id="KW-1185">Reference proteome</keyword>
<dbReference type="InterPro" id="IPR036465">
    <property type="entry name" value="vWFA_dom_sf"/>
</dbReference>
<accession>A0A371PLG7</accession>
<evidence type="ECO:0000256" key="1">
    <source>
        <dbReference type="SAM" id="Phobius"/>
    </source>
</evidence>
<keyword evidence="1" id="KW-0812">Transmembrane</keyword>
<evidence type="ECO:0000313" key="5">
    <source>
        <dbReference type="Proteomes" id="UP000261905"/>
    </source>
</evidence>
<dbReference type="OrthoDB" id="9780136at2"/>
<reference evidence="4 5" key="1">
    <citation type="submission" date="2018-08" db="EMBL/GenBank/DDBJ databases">
        <title>Paenibacillus sp. M4BSY-1, whole genome shotgun sequence.</title>
        <authorList>
            <person name="Tuo L."/>
        </authorList>
    </citation>
    <scope>NUCLEOTIDE SEQUENCE [LARGE SCALE GENOMIC DNA]</scope>
    <source>
        <strain evidence="4 5">M4BSY-1</strain>
    </source>
</reference>
<keyword evidence="1" id="KW-1133">Transmembrane helix</keyword>
<feature type="domain" description="VWFA" evidence="3">
    <location>
        <begin position="91"/>
        <end position="200"/>
    </location>
</feature>
<name>A0A371PLG7_9BACL</name>
<dbReference type="InterPro" id="IPR002035">
    <property type="entry name" value="VWF_A"/>
</dbReference>
<evidence type="ECO:0000313" key="4">
    <source>
        <dbReference type="EMBL" id="REK76607.1"/>
    </source>
</evidence>
<protein>
    <submittedName>
        <fullName evidence="4">VWA domain-containing protein</fullName>
    </submittedName>
</protein>
<evidence type="ECO:0000259" key="3">
    <source>
        <dbReference type="Pfam" id="PF13519"/>
    </source>
</evidence>
<dbReference type="Pfam" id="PF07584">
    <property type="entry name" value="BatA"/>
    <property type="match status" value="1"/>
</dbReference>
<dbReference type="PANTHER" id="PTHR37464:SF1">
    <property type="entry name" value="BLL2463 PROTEIN"/>
    <property type="match status" value="1"/>
</dbReference>
<keyword evidence="1" id="KW-0472">Membrane</keyword>
<dbReference type="PANTHER" id="PTHR37464">
    <property type="entry name" value="BLL2463 PROTEIN"/>
    <property type="match status" value="1"/>
</dbReference>
<feature type="transmembrane region" description="Helical" evidence="1">
    <location>
        <begin position="59"/>
        <end position="81"/>
    </location>
</feature>
<feature type="domain" description="Aerotolerance regulator N-terminal" evidence="2">
    <location>
        <begin position="1"/>
        <end position="78"/>
    </location>
</feature>
<dbReference type="Gene3D" id="3.40.50.410">
    <property type="entry name" value="von Willebrand factor, type A domain"/>
    <property type="match status" value="1"/>
</dbReference>
<dbReference type="Proteomes" id="UP000261905">
    <property type="component" value="Unassembled WGS sequence"/>
</dbReference>
<dbReference type="InterPro" id="IPR024163">
    <property type="entry name" value="Aerotolerance_reg_N"/>
</dbReference>